<feature type="transmembrane region" description="Helical" evidence="1">
    <location>
        <begin position="43"/>
        <end position="66"/>
    </location>
</feature>
<dbReference type="AlphaFoldDB" id="A0AAD4ZJ69"/>
<comment type="caution">
    <text evidence="2">The sequence shown here is derived from an EMBL/GenBank/DDBJ whole genome shotgun (WGS) entry which is preliminary data.</text>
</comment>
<gene>
    <name evidence="2" type="ORF">L3X38_000671</name>
</gene>
<keyword evidence="1" id="KW-0812">Transmembrane</keyword>
<feature type="transmembrane region" description="Helical" evidence="1">
    <location>
        <begin position="72"/>
        <end position="91"/>
    </location>
</feature>
<organism evidence="2 3">
    <name type="scientific">Prunus dulcis</name>
    <name type="common">Almond</name>
    <name type="synonym">Amygdalus dulcis</name>
    <dbReference type="NCBI Taxonomy" id="3755"/>
    <lineage>
        <taxon>Eukaryota</taxon>
        <taxon>Viridiplantae</taxon>
        <taxon>Streptophyta</taxon>
        <taxon>Embryophyta</taxon>
        <taxon>Tracheophyta</taxon>
        <taxon>Spermatophyta</taxon>
        <taxon>Magnoliopsida</taxon>
        <taxon>eudicotyledons</taxon>
        <taxon>Gunneridae</taxon>
        <taxon>Pentapetalae</taxon>
        <taxon>rosids</taxon>
        <taxon>fabids</taxon>
        <taxon>Rosales</taxon>
        <taxon>Rosaceae</taxon>
        <taxon>Amygdaloideae</taxon>
        <taxon>Amygdaleae</taxon>
        <taxon>Prunus</taxon>
    </lineage>
</organism>
<dbReference type="Proteomes" id="UP001054821">
    <property type="component" value="Chromosome 1"/>
</dbReference>
<evidence type="ECO:0000256" key="1">
    <source>
        <dbReference type="SAM" id="Phobius"/>
    </source>
</evidence>
<dbReference type="EMBL" id="JAJFAZ020000001">
    <property type="protein sequence ID" value="KAI5347784.1"/>
    <property type="molecule type" value="Genomic_DNA"/>
</dbReference>
<evidence type="ECO:0000313" key="3">
    <source>
        <dbReference type="Proteomes" id="UP001054821"/>
    </source>
</evidence>
<keyword evidence="3" id="KW-1185">Reference proteome</keyword>
<keyword evidence="1" id="KW-1133">Transmembrane helix</keyword>
<protein>
    <submittedName>
        <fullName evidence="2">Uncharacterized protein</fullName>
    </submittedName>
</protein>
<evidence type="ECO:0000313" key="2">
    <source>
        <dbReference type="EMBL" id="KAI5347784.1"/>
    </source>
</evidence>
<name>A0AAD4ZJ69_PRUDU</name>
<reference evidence="2 3" key="1">
    <citation type="journal article" date="2022" name="G3 (Bethesda)">
        <title>Whole-genome sequence and methylome profiling of the almond [Prunus dulcis (Mill.) D.A. Webb] cultivar 'Nonpareil'.</title>
        <authorList>
            <person name="D'Amico-Willman K.M."/>
            <person name="Ouma W.Z."/>
            <person name="Meulia T."/>
            <person name="Sideli G.M."/>
            <person name="Gradziel T.M."/>
            <person name="Fresnedo-Ramirez J."/>
        </authorList>
    </citation>
    <scope>NUCLEOTIDE SEQUENCE [LARGE SCALE GENOMIC DNA]</scope>
    <source>
        <strain evidence="2">Clone GOH B32 T37-40</strain>
    </source>
</reference>
<sequence>MKGDYDRYLAEFKIGAERNDQSTLFEDDILFGKNMRRAGFGPCSLQGTLHLIFVVLVILNCIAFIVTKKHCFIYLAIAFTISLGTYLGYFCTQMKNKFNIRFQKLYRSFGNYNWIFALSLAFNLTNLKSRGYPDEALDLKKTQVRLHLLPQIVCNGLHKLRLLQV</sequence>
<keyword evidence="1" id="KW-0472">Membrane</keyword>
<accession>A0AAD4ZJ69</accession>
<proteinExistence type="predicted"/>